<dbReference type="Gene3D" id="3.40.50.300">
    <property type="entry name" value="P-loop containing nucleotide triphosphate hydrolases"/>
    <property type="match status" value="1"/>
</dbReference>
<comment type="similarity">
    <text evidence="1">Belongs to the ABC transporter superfamily.</text>
</comment>
<keyword evidence="4 6" id="KW-0067">ATP-binding</keyword>
<dbReference type="InterPro" id="IPR003439">
    <property type="entry name" value="ABC_transporter-like_ATP-bd"/>
</dbReference>
<evidence type="ECO:0000256" key="2">
    <source>
        <dbReference type="ARBA" id="ARBA00022448"/>
    </source>
</evidence>
<evidence type="ECO:0000256" key="1">
    <source>
        <dbReference type="ARBA" id="ARBA00005417"/>
    </source>
</evidence>
<name>A0ABW4SW86_9ACTN</name>
<keyword evidence="7" id="KW-1185">Reference proteome</keyword>
<dbReference type="InterPro" id="IPR003593">
    <property type="entry name" value="AAA+_ATPase"/>
</dbReference>
<dbReference type="EMBL" id="JBHUFV010000033">
    <property type="protein sequence ID" value="MFD1933486.1"/>
    <property type="molecule type" value="Genomic_DNA"/>
</dbReference>
<keyword evidence="2" id="KW-0813">Transport</keyword>
<dbReference type="PROSITE" id="PS50893">
    <property type="entry name" value="ABC_TRANSPORTER_2"/>
    <property type="match status" value="1"/>
</dbReference>
<evidence type="ECO:0000256" key="3">
    <source>
        <dbReference type="ARBA" id="ARBA00022741"/>
    </source>
</evidence>
<dbReference type="RefSeq" id="WP_379573529.1">
    <property type="nucleotide sequence ID" value="NZ_JBHUFV010000033.1"/>
</dbReference>
<dbReference type="InterPro" id="IPR027417">
    <property type="entry name" value="P-loop_NTPase"/>
</dbReference>
<feature type="domain" description="ABC transporter" evidence="5">
    <location>
        <begin position="1"/>
        <end position="196"/>
    </location>
</feature>
<gene>
    <name evidence="6" type="ORF">ACFSKW_18680</name>
</gene>
<sequence>MLSRVSIEVPQGLTVGLGGPSGCGKSTLARVLSLLLRPLSGGVSLEGTAVTRWRQRAPRRLRTRVALLYQQPRTAVDPRLTLRQIISEPPAAAGRPAPSLVEELAAEVGLTGDLLTRRPHEVSDGQLQRACLARALTLEPKYLICDEMTTMLDASTQAHLVAVVRSYQARTGAGVLAISHDQVLLDRWADSAVSWPT</sequence>
<dbReference type="Proteomes" id="UP001597368">
    <property type="component" value="Unassembled WGS sequence"/>
</dbReference>
<dbReference type="SMART" id="SM00382">
    <property type="entry name" value="AAA"/>
    <property type="match status" value="1"/>
</dbReference>
<proteinExistence type="inferred from homology"/>
<dbReference type="PANTHER" id="PTHR43776:SF7">
    <property type="entry name" value="D,D-DIPEPTIDE TRANSPORT ATP-BINDING PROTEIN DDPF-RELATED"/>
    <property type="match status" value="1"/>
</dbReference>
<dbReference type="GO" id="GO:0005524">
    <property type="term" value="F:ATP binding"/>
    <property type="evidence" value="ECO:0007669"/>
    <property type="project" value="UniProtKB-KW"/>
</dbReference>
<dbReference type="PANTHER" id="PTHR43776">
    <property type="entry name" value="TRANSPORT ATP-BINDING PROTEIN"/>
    <property type="match status" value="1"/>
</dbReference>
<accession>A0ABW4SW86</accession>
<dbReference type="SUPFAM" id="SSF52540">
    <property type="entry name" value="P-loop containing nucleoside triphosphate hydrolases"/>
    <property type="match status" value="1"/>
</dbReference>
<dbReference type="InterPro" id="IPR050319">
    <property type="entry name" value="ABC_transp_ATP-bind"/>
</dbReference>
<reference evidence="7" key="1">
    <citation type="journal article" date="2019" name="Int. J. Syst. Evol. Microbiol.">
        <title>The Global Catalogue of Microorganisms (GCM) 10K type strain sequencing project: providing services to taxonomists for standard genome sequencing and annotation.</title>
        <authorList>
            <consortium name="The Broad Institute Genomics Platform"/>
            <consortium name="The Broad Institute Genome Sequencing Center for Infectious Disease"/>
            <person name="Wu L."/>
            <person name="Ma J."/>
        </authorList>
    </citation>
    <scope>NUCLEOTIDE SEQUENCE [LARGE SCALE GENOMIC DNA]</scope>
    <source>
        <strain evidence="7">ICMP 6774ER</strain>
    </source>
</reference>
<evidence type="ECO:0000313" key="7">
    <source>
        <dbReference type="Proteomes" id="UP001597368"/>
    </source>
</evidence>
<organism evidence="6 7">
    <name type="scientific">Nonomuraea mangrovi</name>
    <dbReference type="NCBI Taxonomy" id="2316207"/>
    <lineage>
        <taxon>Bacteria</taxon>
        <taxon>Bacillati</taxon>
        <taxon>Actinomycetota</taxon>
        <taxon>Actinomycetes</taxon>
        <taxon>Streptosporangiales</taxon>
        <taxon>Streptosporangiaceae</taxon>
        <taxon>Nonomuraea</taxon>
    </lineage>
</organism>
<protein>
    <submittedName>
        <fullName evidence="6">ABC transporter ATP-binding protein</fullName>
    </submittedName>
</protein>
<evidence type="ECO:0000259" key="5">
    <source>
        <dbReference type="PROSITE" id="PS50893"/>
    </source>
</evidence>
<evidence type="ECO:0000313" key="6">
    <source>
        <dbReference type="EMBL" id="MFD1933486.1"/>
    </source>
</evidence>
<keyword evidence="3" id="KW-0547">Nucleotide-binding</keyword>
<dbReference type="Pfam" id="PF00005">
    <property type="entry name" value="ABC_tran"/>
    <property type="match status" value="1"/>
</dbReference>
<evidence type="ECO:0000256" key="4">
    <source>
        <dbReference type="ARBA" id="ARBA00022840"/>
    </source>
</evidence>
<comment type="caution">
    <text evidence="6">The sequence shown here is derived from an EMBL/GenBank/DDBJ whole genome shotgun (WGS) entry which is preliminary data.</text>
</comment>